<evidence type="ECO:0000313" key="6">
    <source>
        <dbReference type="EMBL" id="BBH90179.1"/>
    </source>
</evidence>
<dbReference type="SUPFAM" id="SSF56731">
    <property type="entry name" value="DNA primase core"/>
    <property type="match status" value="1"/>
</dbReference>
<keyword evidence="1" id="KW-0479">Metal-binding</keyword>
<dbReference type="InterPro" id="IPR050219">
    <property type="entry name" value="DnaG_primase"/>
</dbReference>
<evidence type="ECO:0000313" key="7">
    <source>
        <dbReference type="EMBL" id="BBH90244.1"/>
    </source>
</evidence>
<dbReference type="GO" id="GO:0006269">
    <property type="term" value="P:DNA replication, synthesis of primer"/>
    <property type="evidence" value="ECO:0007669"/>
    <property type="project" value="TreeGrafter"/>
</dbReference>
<reference evidence="7" key="1">
    <citation type="submission" date="2018-12" db="EMBL/GenBank/DDBJ databases">
        <title>Novel natural products biosynthetic potential of the class Ktedonobacteria.</title>
        <authorList>
            <person name="Zheng Y."/>
            <person name="Saitou A."/>
            <person name="Wang C.M."/>
            <person name="Toyoda A."/>
            <person name="Minakuchi Y."/>
            <person name="Sekiguchi Y."/>
            <person name="Ueda K."/>
            <person name="Takano H."/>
            <person name="Sakai Y."/>
            <person name="Yokota A."/>
            <person name="Yabe S."/>
        </authorList>
    </citation>
    <scope>NUCLEOTIDE SEQUENCE</scope>
    <source>
        <strain evidence="7">COM3</strain>
    </source>
</reference>
<gene>
    <name evidence="5" type="ORF">KTC_48650</name>
    <name evidence="6" type="ORF">KTC_49300</name>
    <name evidence="7" type="ORF">KTC_49950</name>
</gene>
<accession>A0A455SYL1</accession>
<dbReference type="AlphaFoldDB" id="A0A455SYL1"/>
<evidence type="ECO:0000256" key="1">
    <source>
        <dbReference type="ARBA" id="ARBA00022723"/>
    </source>
</evidence>
<dbReference type="EMBL" id="AP019376">
    <property type="protein sequence ID" value="BBH90114.1"/>
    <property type="molecule type" value="Genomic_DNA"/>
</dbReference>
<dbReference type="InterPro" id="IPR002694">
    <property type="entry name" value="Znf_CHC2"/>
</dbReference>
<organism evidence="7">
    <name type="scientific">Thermosporothrix sp. COM3</name>
    <dbReference type="NCBI Taxonomy" id="2490863"/>
    <lineage>
        <taxon>Bacteria</taxon>
        <taxon>Bacillati</taxon>
        <taxon>Chloroflexota</taxon>
        <taxon>Ktedonobacteria</taxon>
        <taxon>Ktedonobacterales</taxon>
        <taxon>Thermosporotrichaceae</taxon>
        <taxon>Thermosporothrix</taxon>
    </lineage>
</organism>
<dbReference type="PANTHER" id="PTHR30313:SF2">
    <property type="entry name" value="DNA PRIMASE"/>
    <property type="match status" value="1"/>
</dbReference>
<keyword evidence="2" id="KW-0863">Zinc-finger</keyword>
<dbReference type="PANTHER" id="PTHR30313">
    <property type="entry name" value="DNA PRIMASE"/>
    <property type="match status" value="1"/>
</dbReference>
<dbReference type="GO" id="GO:0003899">
    <property type="term" value="F:DNA-directed RNA polymerase activity"/>
    <property type="evidence" value="ECO:0007669"/>
    <property type="project" value="InterPro"/>
</dbReference>
<dbReference type="EMBL" id="AP019376">
    <property type="protein sequence ID" value="BBH90179.1"/>
    <property type="molecule type" value="Genomic_DNA"/>
</dbReference>
<sequence>MAYTSAKIDLVTLIEQKAGITLTLEANHYEFGPEYWGSCPFCKRGDNRFHVWPEGSRPHYWCRICGKEGSAPWFLVEYCNMSFGEACEELGIEDDDMSTYTAPSLAQLVNNNRPPHQAWQKAGKEIVQMATHYLWHSLQGRESLHYLIGRGLTEETIKKYHLGYMPLKKDGRWYMDSFENWGIEPTEEQKKKGGVRVPNGIIIPWFEGDRLWKIAIKRPGEKMDYGQVMGSAEGLYGVHTIRPNAPVVMVEGEFDCLSVLQEAGDITGCVATGSATRGRLMRWIAELSLASHVLQAFDADEAGYQGADYWLRVLPNAIRFPPFGYKDVNEMLQKLNTERDGYSVRQWVQDGIWAAQLPPPDAPPVISERKAETPIGRPEIQRALDIQSEYERLIGSEHVMTPDGPGRIWDMSQLRQHIERDKIRVTLDHLKGAPPPHGATRLYPCKDLMLEPAQIETF</sequence>
<dbReference type="Gene3D" id="3.40.1360.10">
    <property type="match status" value="1"/>
</dbReference>
<dbReference type="GO" id="GO:0005737">
    <property type="term" value="C:cytoplasm"/>
    <property type="evidence" value="ECO:0007669"/>
    <property type="project" value="TreeGrafter"/>
</dbReference>
<dbReference type="InterPro" id="IPR037068">
    <property type="entry name" value="DNA_primase_core_N_sf"/>
</dbReference>
<proteinExistence type="predicted"/>
<dbReference type="GO" id="GO:0008270">
    <property type="term" value="F:zinc ion binding"/>
    <property type="evidence" value="ECO:0007669"/>
    <property type="project" value="UniProtKB-KW"/>
</dbReference>
<evidence type="ECO:0000256" key="3">
    <source>
        <dbReference type="ARBA" id="ARBA00022833"/>
    </source>
</evidence>
<evidence type="ECO:0000256" key="2">
    <source>
        <dbReference type="ARBA" id="ARBA00022771"/>
    </source>
</evidence>
<name>A0A455SYL1_9CHLR</name>
<dbReference type="Pfam" id="PF13155">
    <property type="entry name" value="Toprim_2"/>
    <property type="match status" value="1"/>
</dbReference>
<dbReference type="GO" id="GO:0003677">
    <property type="term" value="F:DNA binding"/>
    <property type="evidence" value="ECO:0007669"/>
    <property type="project" value="InterPro"/>
</dbReference>
<dbReference type="SUPFAM" id="SSF57783">
    <property type="entry name" value="Zinc beta-ribbon"/>
    <property type="match status" value="1"/>
</dbReference>
<dbReference type="Gene3D" id="3.90.580.10">
    <property type="entry name" value="Zinc finger, CHC2-type domain"/>
    <property type="match status" value="1"/>
</dbReference>
<evidence type="ECO:0000259" key="4">
    <source>
        <dbReference type="Pfam" id="PF01807"/>
    </source>
</evidence>
<dbReference type="InterPro" id="IPR036977">
    <property type="entry name" value="DNA_primase_Znf_CHC2"/>
</dbReference>
<dbReference type="EMBL" id="AP019376">
    <property type="protein sequence ID" value="BBH90244.1"/>
    <property type="molecule type" value="Genomic_DNA"/>
</dbReference>
<dbReference type="InterPro" id="IPR034154">
    <property type="entry name" value="TOPRIM_DnaG/twinkle"/>
</dbReference>
<evidence type="ECO:0000313" key="5">
    <source>
        <dbReference type="EMBL" id="BBH90114.1"/>
    </source>
</evidence>
<dbReference type="Gene3D" id="3.90.980.10">
    <property type="entry name" value="DNA primase, catalytic core, N-terminal domain"/>
    <property type="match status" value="1"/>
</dbReference>
<feature type="domain" description="Zinc finger CHC2-type" evidence="4">
    <location>
        <begin position="7"/>
        <end position="90"/>
    </location>
</feature>
<keyword evidence="3" id="KW-0862">Zinc</keyword>
<dbReference type="CDD" id="cd01029">
    <property type="entry name" value="TOPRIM_primases"/>
    <property type="match status" value="1"/>
</dbReference>
<protein>
    <submittedName>
        <fullName evidence="7">Zinc finger CHC2-family protein</fullName>
    </submittedName>
</protein>
<dbReference type="Pfam" id="PF01807">
    <property type="entry name" value="Zn_ribbon_DnaG"/>
    <property type="match status" value="1"/>
</dbReference>